<dbReference type="InterPro" id="IPR039428">
    <property type="entry name" value="NUOK/Mnh_C1-like"/>
</dbReference>
<feature type="transmembrane region" description="Helical" evidence="7">
    <location>
        <begin position="30"/>
        <end position="50"/>
    </location>
</feature>
<dbReference type="Pfam" id="PF00420">
    <property type="entry name" value="Oxidored_q2"/>
    <property type="match status" value="1"/>
</dbReference>
<evidence type="ECO:0000256" key="4">
    <source>
        <dbReference type="ARBA" id="ARBA00022692"/>
    </source>
</evidence>
<dbReference type="EMBL" id="JAAEEH010000014">
    <property type="protein sequence ID" value="NDL67420.1"/>
    <property type="molecule type" value="Genomic_DNA"/>
</dbReference>
<dbReference type="PANTHER" id="PTHR34583">
    <property type="entry name" value="ANTIPORTER SUBUNIT MNHC2-RELATED"/>
    <property type="match status" value="1"/>
</dbReference>
<comment type="similarity">
    <text evidence="2">Belongs to the CPA3 antiporters (TC 2.A.63) subunit C family.</text>
</comment>
<feature type="transmembrane region" description="Helical" evidence="7">
    <location>
        <begin position="70"/>
        <end position="97"/>
    </location>
</feature>
<sequence>MEWITGETVSILLFFIGLFGVVGRRNIIKTVVSIGIMETAIILFFLTIQGEGERVPPIVPLVGETVADPLPQALMITAIVIGVAVTAVSLTMFISLYHKYGTTNWHKVEVKRREQDT</sequence>
<evidence type="ECO:0000256" key="1">
    <source>
        <dbReference type="ARBA" id="ARBA00004651"/>
    </source>
</evidence>
<evidence type="ECO:0000256" key="2">
    <source>
        <dbReference type="ARBA" id="ARBA00010388"/>
    </source>
</evidence>
<dbReference type="Gene3D" id="1.10.287.3510">
    <property type="match status" value="1"/>
</dbReference>
<evidence type="ECO:0000256" key="3">
    <source>
        <dbReference type="ARBA" id="ARBA00022475"/>
    </source>
</evidence>
<keyword evidence="4 7" id="KW-0812">Transmembrane</keyword>
<dbReference type="RefSeq" id="WP_162370145.1">
    <property type="nucleotide sequence ID" value="NZ_JAAEEH010000014.1"/>
</dbReference>
<evidence type="ECO:0000256" key="5">
    <source>
        <dbReference type="ARBA" id="ARBA00022989"/>
    </source>
</evidence>
<evidence type="ECO:0000256" key="6">
    <source>
        <dbReference type="ARBA" id="ARBA00023136"/>
    </source>
</evidence>
<reference evidence="8 9" key="1">
    <citation type="submission" date="2020-01" db="EMBL/GenBank/DDBJ databases">
        <title>Anaeroalcalibacter tamaniensis gen. nov., sp. nov., moderately halophilic strictly anaerobic fermenter bacterium from mud volcano of Taman peninsula.</title>
        <authorList>
            <person name="Frolova A."/>
            <person name="Merkel A.Y."/>
            <person name="Slobodkin A.I."/>
        </authorList>
    </citation>
    <scope>NUCLEOTIDE SEQUENCE [LARGE SCALE GENOMIC DNA]</scope>
    <source>
        <strain evidence="8 9">F-3ap</strain>
    </source>
</reference>
<dbReference type="PANTHER" id="PTHR34583:SF2">
    <property type="entry name" value="ANTIPORTER SUBUNIT MNHC2-RELATED"/>
    <property type="match status" value="1"/>
</dbReference>
<keyword evidence="6 7" id="KW-0472">Membrane</keyword>
<gene>
    <name evidence="8" type="ORF">GXN74_06655</name>
</gene>
<dbReference type="AlphaFoldDB" id="A0A7X5HVH8"/>
<dbReference type="GO" id="GO:0005886">
    <property type="term" value="C:plasma membrane"/>
    <property type="evidence" value="ECO:0007669"/>
    <property type="project" value="UniProtKB-SubCell"/>
</dbReference>
<feature type="transmembrane region" description="Helical" evidence="7">
    <location>
        <begin position="6"/>
        <end position="23"/>
    </location>
</feature>
<evidence type="ECO:0000313" key="8">
    <source>
        <dbReference type="EMBL" id="NDL67420.1"/>
    </source>
</evidence>
<comment type="subcellular location">
    <subcellularLocation>
        <location evidence="1">Cell membrane</location>
        <topology evidence="1">Multi-pass membrane protein</topology>
    </subcellularLocation>
</comment>
<proteinExistence type="inferred from homology"/>
<organism evidence="8 9">
    <name type="scientific">Anaerotalea alkaliphila</name>
    <dbReference type="NCBI Taxonomy" id="2662126"/>
    <lineage>
        <taxon>Bacteria</taxon>
        <taxon>Bacillati</taxon>
        <taxon>Bacillota</taxon>
        <taxon>Clostridia</taxon>
        <taxon>Eubacteriales</taxon>
        <taxon>Anaerotalea</taxon>
    </lineage>
</organism>
<keyword evidence="5 7" id="KW-1133">Transmembrane helix</keyword>
<evidence type="ECO:0000313" key="9">
    <source>
        <dbReference type="Proteomes" id="UP000461585"/>
    </source>
</evidence>
<protein>
    <submittedName>
        <fullName evidence="8">Cation:proton antiporter subunit C</fullName>
    </submittedName>
</protein>
<comment type="caution">
    <text evidence="8">The sequence shown here is derived from an EMBL/GenBank/DDBJ whole genome shotgun (WGS) entry which is preliminary data.</text>
</comment>
<dbReference type="InterPro" id="IPR050601">
    <property type="entry name" value="CPA3_antiporter_subunitC"/>
</dbReference>
<dbReference type="Proteomes" id="UP000461585">
    <property type="component" value="Unassembled WGS sequence"/>
</dbReference>
<keyword evidence="9" id="KW-1185">Reference proteome</keyword>
<name>A0A7X5HVH8_9FIRM</name>
<evidence type="ECO:0000256" key="7">
    <source>
        <dbReference type="SAM" id="Phobius"/>
    </source>
</evidence>
<keyword evidence="3" id="KW-1003">Cell membrane</keyword>
<accession>A0A7X5HVH8</accession>